<dbReference type="GeneID" id="64979309"/>
<evidence type="ECO:0000313" key="2">
    <source>
        <dbReference type="Proteomes" id="UP000654913"/>
    </source>
</evidence>
<dbReference type="Proteomes" id="UP000654913">
    <property type="component" value="Chromosome 7"/>
</dbReference>
<dbReference type="PANTHER" id="PTHR43431:SF7">
    <property type="entry name" value="OXIDOREDUCTASE, SHORT CHAIN DEHYDROGENASE_REDUCTASE FAMILY (AFU_ORTHOLOGUE AFUA_5G14000)"/>
    <property type="match status" value="1"/>
</dbReference>
<gene>
    <name evidence="1" type="ORF">APUU_70882S</name>
</gene>
<accession>A0A7R7XXJ7</accession>
<sequence length="218" mass="23439">MTSPFVLILATGLELDTQIALKFAPHYPIAFLCDAQHNVDHLVKAVEEAGGEIAVFETNLSATEQLSASISTITSHFGSRCAAAIFQLRNEPTAAAGFLDQAAVDFREKAVLPIKNAYAFSRLTVPLLVNHADGAYPPTLMFAGTAGDSYSDEINDGALVALSRSLGREFGKKGVHVCHVKYKGLGVSSNSQDPESIAETYWHLHTQPLSCFSNEITI</sequence>
<dbReference type="SUPFAM" id="SSF51735">
    <property type="entry name" value="NAD(P)-binding Rossmann-fold domains"/>
    <property type="match status" value="1"/>
</dbReference>
<dbReference type="InterPro" id="IPR036291">
    <property type="entry name" value="NAD(P)-bd_dom_sf"/>
</dbReference>
<evidence type="ECO:0000313" key="1">
    <source>
        <dbReference type="EMBL" id="BCS29312.1"/>
    </source>
</evidence>
<dbReference type="Gene3D" id="3.40.50.720">
    <property type="entry name" value="NAD(P)-binding Rossmann-like Domain"/>
    <property type="match status" value="1"/>
</dbReference>
<reference evidence="1" key="2">
    <citation type="submission" date="2021-02" db="EMBL/GenBank/DDBJ databases">
        <title>Aspergillus puulaauensis MK2 genome sequence.</title>
        <authorList>
            <person name="Futagami T."/>
            <person name="Mori K."/>
            <person name="Kadooka C."/>
            <person name="Tanaka T."/>
        </authorList>
    </citation>
    <scope>NUCLEOTIDE SEQUENCE</scope>
    <source>
        <strain evidence="1">MK2</strain>
    </source>
</reference>
<proteinExistence type="predicted"/>
<reference evidence="1" key="1">
    <citation type="submission" date="2021-01" db="EMBL/GenBank/DDBJ databases">
        <authorList>
            <consortium name="Aspergillus puulaauensis MK2 genome sequencing consortium"/>
            <person name="Kazuki M."/>
            <person name="Futagami T."/>
        </authorList>
    </citation>
    <scope>NUCLEOTIDE SEQUENCE</scope>
    <source>
        <strain evidence="1">MK2</strain>
    </source>
</reference>
<keyword evidence="2" id="KW-1185">Reference proteome</keyword>
<name>A0A7R7XXJ7_9EURO</name>
<dbReference type="EMBL" id="AP024449">
    <property type="protein sequence ID" value="BCS29312.1"/>
    <property type="molecule type" value="Genomic_DNA"/>
</dbReference>
<dbReference type="KEGG" id="apuu:APUU_70882S"/>
<dbReference type="AlphaFoldDB" id="A0A7R7XXJ7"/>
<dbReference type="RefSeq" id="XP_041561498.1">
    <property type="nucleotide sequence ID" value="XM_041695805.1"/>
</dbReference>
<dbReference type="OrthoDB" id="4868728at2759"/>
<dbReference type="PANTHER" id="PTHR43431">
    <property type="entry name" value="OXIDOREDUCTASE, SHORT CHAIN DEHYDROGENASE/REDUCTASE FAMILY (AFU_ORTHOLOGUE AFUA_5G14000)"/>
    <property type="match status" value="1"/>
</dbReference>
<evidence type="ECO:0008006" key="3">
    <source>
        <dbReference type="Google" id="ProtNLM"/>
    </source>
</evidence>
<organism evidence="1 2">
    <name type="scientific">Aspergillus puulaauensis</name>
    <dbReference type="NCBI Taxonomy" id="1220207"/>
    <lineage>
        <taxon>Eukaryota</taxon>
        <taxon>Fungi</taxon>
        <taxon>Dikarya</taxon>
        <taxon>Ascomycota</taxon>
        <taxon>Pezizomycotina</taxon>
        <taxon>Eurotiomycetes</taxon>
        <taxon>Eurotiomycetidae</taxon>
        <taxon>Eurotiales</taxon>
        <taxon>Aspergillaceae</taxon>
        <taxon>Aspergillus</taxon>
    </lineage>
</organism>
<protein>
    <recommendedName>
        <fullName evidence="3">Oxidoreductase</fullName>
    </recommendedName>
</protein>